<name>A0ABR9WDL1_9BACT</name>
<evidence type="ECO:0000313" key="2">
    <source>
        <dbReference type="Proteomes" id="UP000634134"/>
    </source>
</evidence>
<organism evidence="1 2">
    <name type="scientific">Dyadobacter subterraneus</name>
    <dbReference type="NCBI Taxonomy" id="2773304"/>
    <lineage>
        <taxon>Bacteria</taxon>
        <taxon>Pseudomonadati</taxon>
        <taxon>Bacteroidota</taxon>
        <taxon>Cytophagia</taxon>
        <taxon>Cytophagales</taxon>
        <taxon>Spirosomataceae</taxon>
        <taxon>Dyadobacter</taxon>
    </lineage>
</organism>
<dbReference type="EMBL" id="JACYGY010000001">
    <property type="protein sequence ID" value="MBE9463510.1"/>
    <property type="molecule type" value="Genomic_DNA"/>
</dbReference>
<reference evidence="2" key="1">
    <citation type="submission" date="2023-07" db="EMBL/GenBank/DDBJ databases">
        <title>Dyadobacter sp. nov 'subterranea' isolated from contaminted grondwater.</title>
        <authorList>
            <person name="Szabo I."/>
            <person name="Al-Omari J."/>
            <person name="Szerdahelyi S.G."/>
            <person name="Rado J."/>
        </authorList>
    </citation>
    <scope>NUCLEOTIDE SEQUENCE [LARGE SCALE GENOMIC DNA]</scope>
    <source>
        <strain evidence="2">UP-52</strain>
    </source>
</reference>
<sequence length="86" mass="10214">MKKNSLQQAYQKMIDWNSYRLEQNTESLKKLIELLPQLSEEDQADPVYQADIDDLLSLKIIYETGIRNFESKIDKYNELLDEMTKP</sequence>
<accession>A0ABR9WDL1</accession>
<evidence type="ECO:0000313" key="1">
    <source>
        <dbReference type="EMBL" id="MBE9463510.1"/>
    </source>
</evidence>
<proteinExistence type="predicted"/>
<gene>
    <name evidence="1" type="ORF">IEE83_16605</name>
</gene>
<protein>
    <submittedName>
        <fullName evidence="1">Uncharacterized protein</fullName>
    </submittedName>
</protein>
<dbReference type="Proteomes" id="UP000634134">
    <property type="component" value="Unassembled WGS sequence"/>
</dbReference>
<dbReference type="RefSeq" id="WP_194121637.1">
    <property type="nucleotide sequence ID" value="NZ_JACYGY010000001.1"/>
</dbReference>
<keyword evidence="2" id="KW-1185">Reference proteome</keyword>
<comment type="caution">
    <text evidence="1">The sequence shown here is derived from an EMBL/GenBank/DDBJ whole genome shotgun (WGS) entry which is preliminary data.</text>
</comment>